<keyword evidence="2" id="KW-0472">Membrane</keyword>
<dbReference type="InterPro" id="IPR002401">
    <property type="entry name" value="Cyt_P450_E_grp-I"/>
</dbReference>
<keyword evidence="1" id="KW-0560">Oxidoreductase</keyword>
<evidence type="ECO:0000256" key="2">
    <source>
        <dbReference type="SAM" id="Phobius"/>
    </source>
</evidence>
<keyword evidence="2" id="KW-0812">Transmembrane</keyword>
<dbReference type="PANTHER" id="PTHR24301">
    <property type="entry name" value="THROMBOXANE-A SYNTHASE"/>
    <property type="match status" value="1"/>
</dbReference>
<dbReference type="PRINTS" id="PR00463">
    <property type="entry name" value="EP450I"/>
</dbReference>
<keyword evidence="2" id="KW-1133">Transmembrane helix</keyword>
<dbReference type="PROSITE" id="PS00086">
    <property type="entry name" value="CYTOCHROME_P450"/>
    <property type="match status" value="1"/>
</dbReference>
<evidence type="ECO:0008006" key="5">
    <source>
        <dbReference type="Google" id="ProtNLM"/>
    </source>
</evidence>
<keyword evidence="4" id="KW-1185">Reference proteome</keyword>
<evidence type="ECO:0000313" key="3">
    <source>
        <dbReference type="EMBL" id="KAK9909316.1"/>
    </source>
</evidence>
<dbReference type="Pfam" id="PF00067">
    <property type="entry name" value="p450"/>
    <property type="match status" value="1"/>
</dbReference>
<evidence type="ECO:0000313" key="4">
    <source>
        <dbReference type="Proteomes" id="UP001491310"/>
    </source>
</evidence>
<keyword evidence="1" id="KW-0479">Metal-binding</keyword>
<protein>
    <recommendedName>
        <fullName evidence="5">Cytochrome P450</fullName>
    </recommendedName>
</protein>
<accession>A0ABR2YQM1</accession>
<keyword evidence="1" id="KW-0503">Monooxygenase</keyword>
<dbReference type="EMBL" id="JALJOT010000006">
    <property type="protein sequence ID" value="KAK9909316.1"/>
    <property type="molecule type" value="Genomic_DNA"/>
</dbReference>
<sequence>MEALGDITDAPLWILATLAGVLVFAASAIAYGFHPIARWRLRKLPGPSPAWYSGNLPELLSKGSAVVYTEWGQKYGKVYKYFSGAQPVVVINDAEMARLVSLRLSTRHEFRGPGSLFTGKEAEFNKVGLFSTNNKDFHRSMKSAWLPVFNSASLEISSKEMNIGANRMAAILTNKAKEQGELNIWRQFGHLTMDVVGSAAFGVELRTQDAERGLNSEEAEKLVWAAQTIFATGSEKASIYTYPGAVLPILNPLMRLLAYYFPDDGIKRAINARNILRSTVSKLTKESRRQQEAGVSKALAAPAVNIEAHATDARKKARGVQPGSFLSLMISSKHQDGRGVSDDEATSQAFTFLLAGYETTASALAFTVYCLSKCPEKMEKLLQEVDNLGGSDREVGPADLARMPYLEACLKEAMRLYPPGVFTMRQPQTEDFTVKGYTIPKGTWIHMPIFTLQRSEEYYGKPQEFIPERWIEGSPEEAALNKKVPGSWMAFGEGTRVCVGQRFALQEAKITLARLYQRFTFRLSPGQEDEAGLQLQSFFTLGPKEGIFVTPVLRTEE</sequence>
<dbReference type="PANTHER" id="PTHR24301:SF2">
    <property type="entry name" value="THROMBOXANE-A SYNTHASE"/>
    <property type="match status" value="1"/>
</dbReference>
<dbReference type="PRINTS" id="PR00385">
    <property type="entry name" value="P450"/>
</dbReference>
<proteinExistence type="inferred from homology"/>
<dbReference type="Proteomes" id="UP001491310">
    <property type="component" value="Unassembled WGS sequence"/>
</dbReference>
<dbReference type="InterPro" id="IPR017972">
    <property type="entry name" value="Cyt_P450_CS"/>
</dbReference>
<dbReference type="InterPro" id="IPR001128">
    <property type="entry name" value="Cyt_P450"/>
</dbReference>
<keyword evidence="1" id="KW-0349">Heme</keyword>
<comment type="similarity">
    <text evidence="1">Belongs to the cytochrome P450 family.</text>
</comment>
<gene>
    <name evidence="3" type="ORF">WJX75_000424</name>
</gene>
<comment type="caution">
    <text evidence="3">The sequence shown here is derived from an EMBL/GenBank/DDBJ whole genome shotgun (WGS) entry which is preliminary data.</text>
</comment>
<dbReference type="SUPFAM" id="SSF48264">
    <property type="entry name" value="Cytochrome P450"/>
    <property type="match status" value="1"/>
</dbReference>
<evidence type="ECO:0000256" key="1">
    <source>
        <dbReference type="RuleBase" id="RU000461"/>
    </source>
</evidence>
<reference evidence="3 4" key="1">
    <citation type="journal article" date="2024" name="Nat. Commun.">
        <title>Phylogenomics reveals the evolutionary origins of lichenization in chlorophyte algae.</title>
        <authorList>
            <person name="Puginier C."/>
            <person name="Libourel C."/>
            <person name="Otte J."/>
            <person name="Skaloud P."/>
            <person name="Haon M."/>
            <person name="Grisel S."/>
            <person name="Petersen M."/>
            <person name="Berrin J.G."/>
            <person name="Delaux P.M."/>
            <person name="Dal Grande F."/>
            <person name="Keller J."/>
        </authorList>
    </citation>
    <scope>NUCLEOTIDE SEQUENCE [LARGE SCALE GENOMIC DNA]</scope>
    <source>
        <strain evidence="3 4">SAG 216-7</strain>
    </source>
</reference>
<dbReference type="InterPro" id="IPR036396">
    <property type="entry name" value="Cyt_P450_sf"/>
</dbReference>
<keyword evidence="1" id="KW-0408">Iron</keyword>
<organism evidence="3 4">
    <name type="scientific">Coccomyxa subellipsoidea</name>
    <dbReference type="NCBI Taxonomy" id="248742"/>
    <lineage>
        <taxon>Eukaryota</taxon>
        <taxon>Viridiplantae</taxon>
        <taxon>Chlorophyta</taxon>
        <taxon>core chlorophytes</taxon>
        <taxon>Trebouxiophyceae</taxon>
        <taxon>Trebouxiophyceae incertae sedis</taxon>
        <taxon>Coccomyxaceae</taxon>
        <taxon>Coccomyxa</taxon>
    </lineage>
</organism>
<feature type="transmembrane region" description="Helical" evidence="2">
    <location>
        <begin position="12"/>
        <end position="33"/>
    </location>
</feature>
<name>A0ABR2YQM1_9CHLO</name>
<dbReference type="Gene3D" id="1.10.630.10">
    <property type="entry name" value="Cytochrome P450"/>
    <property type="match status" value="1"/>
</dbReference>